<sequence>MHFAGRKVFAVFAAAVMAGSLSAVGANAAQLSRSQMMVKEASAVYHMTAPISGVGYTTTAVSKEVAAGGSFELRVALQPGFQKQAPVVCVNGAQIAPLEMDSTQHTYTYVLPDVCADAAFTISALADSADMHTTGTADSQPEPETPSGFPLHYNGQTCADLTGTQSLCSGRLLTFRVYSSAAPQTVRSGNGKVGSVNAVMQAWDAQTKTSVWQVYGVASSARSGDCAGIYAQVDGSLVKLFTVQLTKPPYTCDTTMDISVKSGQQYWAKVSIAKGTKVSYTAGNGLVVATRIKNGRHPIDLGDGKDTYYLGLQGGRSGKTGLYLTAGSQQYCMFRVTVTK</sequence>
<protein>
    <submittedName>
        <fullName evidence="3">Uncharacterized protein</fullName>
    </submittedName>
</protein>
<evidence type="ECO:0000313" key="4">
    <source>
        <dbReference type="Proteomes" id="UP001300604"/>
    </source>
</evidence>
<reference evidence="4" key="1">
    <citation type="submission" date="2024-06" db="EMBL/GenBank/DDBJ databases">
        <title>Caproicibacterium argilliputei sp. nov, a novel caproic acid producing anaerobic bacterium isolated from pit mud.</title>
        <authorList>
            <person name="Zeng C."/>
        </authorList>
    </citation>
    <scope>NUCLEOTIDE SEQUENCE [LARGE SCALE GENOMIC DNA]</scope>
    <source>
        <strain evidence="4">ZCY20-5</strain>
    </source>
</reference>
<dbReference type="Proteomes" id="UP001300604">
    <property type="component" value="Chromosome"/>
</dbReference>
<dbReference type="KEGG" id="carl:PXC00_09555"/>
<keyword evidence="4" id="KW-1185">Reference proteome</keyword>
<evidence type="ECO:0000256" key="1">
    <source>
        <dbReference type="SAM" id="MobiDB-lite"/>
    </source>
</evidence>
<feature type="signal peptide" evidence="2">
    <location>
        <begin position="1"/>
        <end position="28"/>
    </location>
</feature>
<dbReference type="RefSeq" id="WP_275845305.1">
    <property type="nucleotide sequence ID" value="NZ_CP135996.1"/>
</dbReference>
<keyword evidence="2" id="KW-0732">Signal</keyword>
<feature type="region of interest" description="Disordered" evidence="1">
    <location>
        <begin position="132"/>
        <end position="151"/>
    </location>
</feature>
<dbReference type="EMBL" id="CP135996">
    <property type="protein sequence ID" value="WOC31464.1"/>
    <property type="molecule type" value="Genomic_DNA"/>
</dbReference>
<organism evidence="3 4">
    <name type="scientific">Caproicibacterium argilliputei</name>
    <dbReference type="NCBI Taxonomy" id="3030016"/>
    <lineage>
        <taxon>Bacteria</taxon>
        <taxon>Bacillati</taxon>
        <taxon>Bacillota</taxon>
        <taxon>Clostridia</taxon>
        <taxon>Eubacteriales</taxon>
        <taxon>Oscillospiraceae</taxon>
        <taxon>Caproicibacterium</taxon>
    </lineage>
</organism>
<proteinExistence type="predicted"/>
<dbReference type="AlphaFoldDB" id="A0AA97D867"/>
<reference evidence="4" key="3">
    <citation type="submission" date="2024-06" db="EMBL/GenBank/DDBJ databases">
        <authorList>
            <person name="Zeng C."/>
        </authorList>
    </citation>
    <scope>NUCLEOTIDE SEQUENCE [LARGE SCALE GENOMIC DNA]</scope>
    <source>
        <strain evidence="4">ZCY20-5</strain>
    </source>
</reference>
<evidence type="ECO:0000313" key="3">
    <source>
        <dbReference type="EMBL" id="WOC31464.1"/>
    </source>
</evidence>
<evidence type="ECO:0000256" key="2">
    <source>
        <dbReference type="SAM" id="SignalP"/>
    </source>
</evidence>
<accession>A0AA97D867</accession>
<gene>
    <name evidence="3" type="ORF">PXC00_09555</name>
</gene>
<reference evidence="3 4" key="2">
    <citation type="submission" date="2024-06" db="EMBL/GenBank/DDBJ databases">
        <title>Caproicibacterium argilliputei sp. nov, a novel caproic acid producing anaerobic bacterium isolated from pit mud.</title>
        <authorList>
            <person name="Xia S."/>
        </authorList>
    </citation>
    <scope>NUCLEOTIDE SEQUENCE [LARGE SCALE GENOMIC DNA]</scope>
    <source>
        <strain evidence="3 4">ZCY20-5</strain>
    </source>
</reference>
<name>A0AA97D867_9FIRM</name>
<feature type="chain" id="PRO_5041664864" evidence="2">
    <location>
        <begin position="29"/>
        <end position="340"/>
    </location>
</feature>